<reference evidence="2 3" key="1">
    <citation type="submission" date="2014-04" db="EMBL/GenBank/DDBJ databases">
        <authorList>
            <consortium name="DOE Joint Genome Institute"/>
            <person name="Kuo A."/>
            <person name="Martino E."/>
            <person name="Perotto S."/>
            <person name="Kohler A."/>
            <person name="Nagy L.G."/>
            <person name="Floudas D."/>
            <person name="Copeland A."/>
            <person name="Barry K.W."/>
            <person name="Cichocki N."/>
            <person name="Veneault-Fourrey C."/>
            <person name="LaButti K."/>
            <person name="Lindquist E.A."/>
            <person name="Lipzen A."/>
            <person name="Lundell T."/>
            <person name="Morin E."/>
            <person name="Murat C."/>
            <person name="Sun H."/>
            <person name="Tunlid A."/>
            <person name="Henrissat B."/>
            <person name="Grigoriev I.V."/>
            <person name="Hibbett D.S."/>
            <person name="Martin F."/>
            <person name="Nordberg H.P."/>
            <person name="Cantor M.N."/>
            <person name="Hua S.X."/>
        </authorList>
    </citation>
    <scope>NUCLEOTIDE SEQUENCE [LARGE SCALE GENOMIC DNA]</scope>
    <source>
        <strain evidence="2 3">Zn</strain>
    </source>
</reference>
<comment type="similarity">
    <text evidence="1">Belongs to the asaB hydroxylase/desaturase family.</text>
</comment>
<proteinExistence type="inferred from homology"/>
<dbReference type="STRING" id="913774.A0A0C3GX96"/>
<accession>A0A0C3GX96</accession>
<reference evidence="3" key="2">
    <citation type="submission" date="2015-01" db="EMBL/GenBank/DDBJ databases">
        <title>Evolutionary Origins and Diversification of the Mycorrhizal Mutualists.</title>
        <authorList>
            <consortium name="DOE Joint Genome Institute"/>
            <consortium name="Mycorrhizal Genomics Consortium"/>
            <person name="Kohler A."/>
            <person name="Kuo A."/>
            <person name="Nagy L.G."/>
            <person name="Floudas D."/>
            <person name="Copeland A."/>
            <person name="Barry K.W."/>
            <person name="Cichocki N."/>
            <person name="Veneault-Fourrey C."/>
            <person name="LaButti K."/>
            <person name="Lindquist E.A."/>
            <person name="Lipzen A."/>
            <person name="Lundell T."/>
            <person name="Morin E."/>
            <person name="Murat C."/>
            <person name="Riley R."/>
            <person name="Ohm R."/>
            <person name="Sun H."/>
            <person name="Tunlid A."/>
            <person name="Henrissat B."/>
            <person name="Grigoriev I.V."/>
            <person name="Hibbett D.S."/>
            <person name="Martin F."/>
        </authorList>
    </citation>
    <scope>NUCLEOTIDE SEQUENCE [LARGE SCALE GENOMIC DNA]</scope>
    <source>
        <strain evidence="3">Zn</strain>
    </source>
</reference>
<dbReference type="Proteomes" id="UP000054321">
    <property type="component" value="Unassembled WGS sequence"/>
</dbReference>
<evidence type="ECO:0000313" key="2">
    <source>
        <dbReference type="EMBL" id="KIN00676.1"/>
    </source>
</evidence>
<gene>
    <name evidence="2" type="ORF">OIDMADRAFT_165326</name>
</gene>
<sequence length="284" mass="32912">MARARTTINFIQRDELYLEEKPYLLTYEAPQGFPRTNIKLDERVVAVEDIRGHENEFTINKNGFTIMQVNTKLSYEDFNDDALVKQVYLKEVAEALKSLLGASRVQVFEHIVRKRHPLFPISTGQPYLYNQPTSIAHIDTTPEWSSTMAERLNPPHDPPIVKHRYQCLNIWKPLKGPLRDWPLAVCDISTVDINDVHRGDLVHPNFVIENCQVNFNPNQKWHYISDQLPSEAWVFLQSDSKNAWIKPGKKLIGVPHSSFPHPSSQPDDLPRESIEVRCFAWYND</sequence>
<dbReference type="NCBIfam" id="NF041278">
    <property type="entry name" value="CmcJ_NvfI_EfuI"/>
    <property type="match status" value="1"/>
</dbReference>
<keyword evidence="3" id="KW-1185">Reference proteome</keyword>
<dbReference type="OrthoDB" id="412788at2759"/>
<dbReference type="AlphaFoldDB" id="A0A0C3GX96"/>
<dbReference type="InParanoid" id="A0A0C3GX96"/>
<dbReference type="InterPro" id="IPR044053">
    <property type="entry name" value="AsaB-like"/>
</dbReference>
<organism evidence="2 3">
    <name type="scientific">Oidiodendron maius (strain Zn)</name>
    <dbReference type="NCBI Taxonomy" id="913774"/>
    <lineage>
        <taxon>Eukaryota</taxon>
        <taxon>Fungi</taxon>
        <taxon>Dikarya</taxon>
        <taxon>Ascomycota</taxon>
        <taxon>Pezizomycotina</taxon>
        <taxon>Leotiomycetes</taxon>
        <taxon>Leotiomycetes incertae sedis</taxon>
        <taxon>Myxotrichaceae</taxon>
        <taxon>Oidiodendron</taxon>
    </lineage>
</organism>
<protein>
    <recommendedName>
        <fullName evidence="4">CmcJ-like methyltransferase</fullName>
    </recommendedName>
</protein>
<dbReference type="PANTHER" id="PTHR34598:SF3">
    <property type="entry name" value="OXIDOREDUCTASE AN1597"/>
    <property type="match status" value="1"/>
</dbReference>
<evidence type="ECO:0000256" key="1">
    <source>
        <dbReference type="ARBA" id="ARBA00023604"/>
    </source>
</evidence>
<evidence type="ECO:0008006" key="4">
    <source>
        <dbReference type="Google" id="ProtNLM"/>
    </source>
</evidence>
<evidence type="ECO:0000313" key="3">
    <source>
        <dbReference type="Proteomes" id="UP000054321"/>
    </source>
</evidence>
<name>A0A0C3GX96_OIDMZ</name>
<dbReference type="PANTHER" id="PTHR34598">
    <property type="entry name" value="BLL6449 PROTEIN"/>
    <property type="match status" value="1"/>
</dbReference>
<dbReference type="EMBL" id="KN832877">
    <property type="protein sequence ID" value="KIN00676.1"/>
    <property type="molecule type" value="Genomic_DNA"/>
</dbReference>
<dbReference type="HOGENOM" id="CLU_042688_2_0_1"/>
<dbReference type="GO" id="GO:0016491">
    <property type="term" value="F:oxidoreductase activity"/>
    <property type="evidence" value="ECO:0007669"/>
    <property type="project" value="InterPro"/>
</dbReference>